<name>A8XAG4_CAEBR</name>
<proteinExistence type="predicted"/>
<dbReference type="Proteomes" id="UP000008549">
    <property type="component" value="Unassembled WGS sequence"/>
</dbReference>
<dbReference type="PANTHER" id="PTHR21503">
    <property type="entry name" value="F-BOX-CONTAINING HYPOTHETICAL PROTEIN C.ELEGANS"/>
    <property type="match status" value="1"/>
</dbReference>
<dbReference type="PANTHER" id="PTHR21503:SF8">
    <property type="entry name" value="F-BOX ASSOCIATED DOMAIN-CONTAINING PROTEIN-RELATED"/>
    <property type="match status" value="1"/>
</dbReference>
<feature type="domain" description="F-box" evidence="1">
    <location>
        <begin position="1"/>
        <end position="48"/>
    </location>
</feature>
<dbReference type="PROSITE" id="PS50181">
    <property type="entry name" value="FBOX"/>
    <property type="match status" value="1"/>
</dbReference>
<dbReference type="RefSeq" id="XP_002641783.1">
    <property type="nucleotide sequence ID" value="XM_002641737.1"/>
</dbReference>
<dbReference type="WormBase" id="CBG10130">
    <property type="protein sequence ID" value="CBP45139"/>
    <property type="gene ID" value="WBGene00031600"/>
</dbReference>
<evidence type="ECO:0000313" key="2">
    <source>
        <dbReference type="EMBL" id="CAP29632.1"/>
    </source>
</evidence>
<gene>
    <name evidence="2 4" type="ORF">CBG10130</name>
    <name evidence="2" type="ORF">CBG_10130</name>
</gene>
<reference evidence="2 3" key="2">
    <citation type="journal article" date="2011" name="PLoS Genet.">
        <title>Caenorhabditis briggsae recombinant inbred line genotypes reveal inter-strain incompatibility and the evolution of recombination.</title>
        <authorList>
            <person name="Ross J.A."/>
            <person name="Koboldt D.C."/>
            <person name="Staisch J.E."/>
            <person name="Chamberlin H.M."/>
            <person name="Gupta B.P."/>
            <person name="Miller R.D."/>
            <person name="Baird S.E."/>
            <person name="Haag E.S."/>
        </authorList>
    </citation>
    <scope>NUCLEOTIDE SEQUENCE [LARGE SCALE GENOMIC DNA]</scope>
    <source>
        <strain evidence="2 3">AF16</strain>
    </source>
</reference>
<dbReference type="AlphaFoldDB" id="A8XAG4"/>
<evidence type="ECO:0000259" key="1">
    <source>
        <dbReference type="PROSITE" id="PS50181"/>
    </source>
</evidence>
<accession>A8XAG4</accession>
<dbReference type="CTD" id="8583777"/>
<dbReference type="GeneID" id="8583777"/>
<dbReference type="EMBL" id="HE601459">
    <property type="protein sequence ID" value="CAP29632.1"/>
    <property type="molecule type" value="Genomic_DNA"/>
</dbReference>
<protein>
    <submittedName>
        <fullName evidence="2">Protein CBG10130</fullName>
    </submittedName>
</protein>
<reference evidence="2 3" key="1">
    <citation type="journal article" date="2003" name="PLoS Biol.">
        <title>The genome sequence of Caenorhabditis briggsae: a platform for comparative genomics.</title>
        <authorList>
            <person name="Stein L.D."/>
            <person name="Bao Z."/>
            <person name="Blasiar D."/>
            <person name="Blumenthal T."/>
            <person name="Brent M.R."/>
            <person name="Chen N."/>
            <person name="Chinwalla A."/>
            <person name="Clarke L."/>
            <person name="Clee C."/>
            <person name="Coghlan A."/>
            <person name="Coulson A."/>
            <person name="D'Eustachio P."/>
            <person name="Fitch D.H."/>
            <person name="Fulton L.A."/>
            <person name="Fulton R.E."/>
            <person name="Griffiths-Jones S."/>
            <person name="Harris T.W."/>
            <person name="Hillier L.W."/>
            <person name="Kamath R."/>
            <person name="Kuwabara P.E."/>
            <person name="Mardis E.R."/>
            <person name="Marra M.A."/>
            <person name="Miner T.L."/>
            <person name="Minx P."/>
            <person name="Mullikin J.C."/>
            <person name="Plumb R.W."/>
            <person name="Rogers J."/>
            <person name="Schein J.E."/>
            <person name="Sohrmann M."/>
            <person name="Spieth J."/>
            <person name="Stajich J.E."/>
            <person name="Wei C."/>
            <person name="Willey D."/>
            <person name="Wilson R.K."/>
            <person name="Durbin R."/>
            <person name="Waterston R.H."/>
        </authorList>
    </citation>
    <scope>NUCLEOTIDE SEQUENCE [LARGE SCALE GENOMIC DNA]</scope>
    <source>
        <strain evidence="2 3">AF16</strain>
    </source>
</reference>
<dbReference type="InParanoid" id="A8XAG4"/>
<keyword evidence="3" id="KW-1185">Reference proteome</keyword>
<evidence type="ECO:0000313" key="3">
    <source>
        <dbReference type="Proteomes" id="UP000008549"/>
    </source>
</evidence>
<dbReference type="HOGENOM" id="CLU_040220_3_1_1"/>
<sequence length="285" mass="33980">MIISKYPYLVQDEILCNMECSDIFLLSFASKNMKKSIYTSKRNRFKRISSITYDCLDTDQPYVHINYDRRWDTIMRIMKHEEDGYFNFQLNVCGKSIDFGSSDQCNYYIASFYPCDKESVIKSIYNYFLDFFGNSVEYYWQSENMKYLLRPFTGRLPFFVPFIPQLQNLSLCVSICIKLSWIFADMKTLENFLTHSPVFKSVFMKVRETTEPFNPESKLYQAKYVVIDQDELTAPDILRYLKGDRQHHQRTLCPKYTFGIMNTKVQILPQVTHVWSENQIIVWHL</sequence>
<evidence type="ECO:0000313" key="4">
    <source>
        <dbReference type="WormBase" id="CBG10130"/>
    </source>
</evidence>
<organism evidence="2 3">
    <name type="scientific">Caenorhabditis briggsae</name>
    <dbReference type="NCBI Taxonomy" id="6238"/>
    <lineage>
        <taxon>Eukaryota</taxon>
        <taxon>Metazoa</taxon>
        <taxon>Ecdysozoa</taxon>
        <taxon>Nematoda</taxon>
        <taxon>Chromadorea</taxon>
        <taxon>Rhabditida</taxon>
        <taxon>Rhabditina</taxon>
        <taxon>Rhabditomorpha</taxon>
        <taxon>Rhabditoidea</taxon>
        <taxon>Rhabditidae</taxon>
        <taxon>Peloderinae</taxon>
        <taxon>Caenorhabditis</taxon>
    </lineage>
</organism>
<dbReference type="KEGG" id="cbr:CBG_10130"/>
<dbReference type="InterPro" id="IPR001810">
    <property type="entry name" value="F-box_dom"/>
</dbReference>